<evidence type="ECO:0000256" key="1">
    <source>
        <dbReference type="SAM" id="Phobius"/>
    </source>
</evidence>
<keyword evidence="1" id="KW-0812">Transmembrane</keyword>
<keyword evidence="1" id="KW-0472">Membrane</keyword>
<comment type="caution">
    <text evidence="2">The sequence shown here is derived from an EMBL/GenBank/DDBJ whole genome shotgun (WGS) entry which is preliminary data.</text>
</comment>
<reference evidence="2 3" key="1">
    <citation type="submission" date="2024-08" db="EMBL/GenBank/DDBJ databases">
        <authorList>
            <person name="Cucini C."/>
            <person name="Frati F."/>
        </authorList>
    </citation>
    <scope>NUCLEOTIDE SEQUENCE [LARGE SCALE GENOMIC DNA]</scope>
</reference>
<feature type="transmembrane region" description="Helical" evidence="1">
    <location>
        <begin position="32"/>
        <end position="55"/>
    </location>
</feature>
<feature type="transmembrane region" description="Helical" evidence="1">
    <location>
        <begin position="89"/>
        <end position="111"/>
    </location>
</feature>
<sequence length="157" mass="17700">MLVLLSTFIPASPSLRQCDRDGLPTGISVTFWMTLMWAWLDALFHVFLTAVQITADNTLRINRPLYCPILPILDPNSYRDMRRSGLRKMLFYLYLFHGVVFTLGATIHLALKYQADDCLIGDMSCKAALGCTEVGLALCKKLKYKNCTGGRRQTLGF</sequence>
<keyword evidence="3" id="KW-1185">Reference proteome</keyword>
<evidence type="ECO:0000313" key="2">
    <source>
        <dbReference type="EMBL" id="CAL8140417.1"/>
    </source>
</evidence>
<gene>
    <name evidence="2" type="ORF">ODALV1_LOCUS28284</name>
</gene>
<accession>A0ABP1S080</accession>
<protein>
    <submittedName>
        <fullName evidence="2">Uncharacterized protein</fullName>
    </submittedName>
</protein>
<organism evidence="2 3">
    <name type="scientific">Orchesella dallaii</name>
    <dbReference type="NCBI Taxonomy" id="48710"/>
    <lineage>
        <taxon>Eukaryota</taxon>
        <taxon>Metazoa</taxon>
        <taxon>Ecdysozoa</taxon>
        <taxon>Arthropoda</taxon>
        <taxon>Hexapoda</taxon>
        <taxon>Collembola</taxon>
        <taxon>Entomobryomorpha</taxon>
        <taxon>Entomobryoidea</taxon>
        <taxon>Orchesellidae</taxon>
        <taxon>Orchesellinae</taxon>
        <taxon>Orchesella</taxon>
    </lineage>
</organism>
<name>A0ABP1S080_9HEXA</name>
<keyword evidence="1" id="KW-1133">Transmembrane helix</keyword>
<proteinExistence type="predicted"/>
<dbReference type="Proteomes" id="UP001642540">
    <property type="component" value="Unassembled WGS sequence"/>
</dbReference>
<dbReference type="EMBL" id="CAXLJM020000136">
    <property type="protein sequence ID" value="CAL8140417.1"/>
    <property type="molecule type" value="Genomic_DNA"/>
</dbReference>
<evidence type="ECO:0000313" key="3">
    <source>
        <dbReference type="Proteomes" id="UP001642540"/>
    </source>
</evidence>